<name>A0A2N9LBY5_9BACT</name>
<protein>
    <submittedName>
        <fullName evidence="2">DNA binding domain protein, excisionase family (Modular protein)</fullName>
    </submittedName>
</protein>
<dbReference type="AlphaFoldDB" id="A0A2N9LBY5"/>
<organism evidence="2 3">
    <name type="scientific">Candidatus Sulfuritelmatomonas gaucii</name>
    <dbReference type="NCBI Taxonomy" id="2043161"/>
    <lineage>
        <taxon>Bacteria</taxon>
        <taxon>Pseudomonadati</taxon>
        <taxon>Acidobacteriota</taxon>
        <taxon>Terriglobia</taxon>
        <taxon>Terriglobales</taxon>
        <taxon>Acidobacteriaceae</taxon>
        <taxon>Candidatus Sulfuritelmatomonas</taxon>
    </lineage>
</organism>
<evidence type="ECO:0000259" key="1">
    <source>
        <dbReference type="Pfam" id="PF12728"/>
    </source>
</evidence>
<feature type="domain" description="Helix-turn-helix" evidence="1">
    <location>
        <begin position="46"/>
        <end position="86"/>
    </location>
</feature>
<proteinExistence type="predicted"/>
<evidence type="ECO:0000313" key="3">
    <source>
        <dbReference type="Proteomes" id="UP000239735"/>
    </source>
</evidence>
<evidence type="ECO:0000313" key="2">
    <source>
        <dbReference type="EMBL" id="SPE20797.1"/>
    </source>
</evidence>
<dbReference type="InterPro" id="IPR041657">
    <property type="entry name" value="HTH_17"/>
</dbReference>
<gene>
    <name evidence="2" type="ORF">SBA5_30002</name>
</gene>
<dbReference type="Proteomes" id="UP000239735">
    <property type="component" value="Unassembled WGS sequence"/>
</dbReference>
<accession>A0A2N9LBY5</accession>
<dbReference type="EMBL" id="OKRB01000086">
    <property type="protein sequence ID" value="SPE20797.1"/>
    <property type="molecule type" value="Genomic_DNA"/>
</dbReference>
<sequence>MLRELKVEALNALSWSEIEFEKDQLGGGIPMCTTITPEPFVDATRAAKLLGIRPRRVLEMARAGQIPAYPLGTGARRTWRFRLSEICKAITARR</sequence>
<reference evidence="3" key="1">
    <citation type="submission" date="2018-02" db="EMBL/GenBank/DDBJ databases">
        <authorList>
            <person name="Hausmann B."/>
        </authorList>
    </citation>
    <scope>NUCLEOTIDE SEQUENCE [LARGE SCALE GENOMIC DNA]</scope>
    <source>
        <strain evidence="3">Peat soil MAG SbA5</strain>
    </source>
</reference>
<dbReference type="OrthoDB" id="121439at2"/>
<dbReference type="Pfam" id="PF12728">
    <property type="entry name" value="HTH_17"/>
    <property type="match status" value="1"/>
</dbReference>